<keyword evidence="4" id="KW-1185">Reference proteome</keyword>
<evidence type="ECO:0000313" key="4">
    <source>
        <dbReference type="Proteomes" id="UP000220102"/>
    </source>
</evidence>
<reference evidence="3 4" key="1">
    <citation type="submission" date="2017-10" db="EMBL/GenBank/DDBJ databases">
        <title>Draft genome of Longibacter Salinarum.</title>
        <authorList>
            <person name="Goh K.M."/>
            <person name="Shamsir M.S."/>
            <person name="Lim S.W."/>
        </authorList>
    </citation>
    <scope>NUCLEOTIDE SEQUENCE [LARGE SCALE GENOMIC DNA]</scope>
    <source>
        <strain evidence="3 4">KCTC 52045</strain>
    </source>
</reference>
<comment type="caution">
    <text evidence="3">The sequence shown here is derived from an EMBL/GenBank/DDBJ whole genome shotgun (WGS) entry which is preliminary data.</text>
</comment>
<feature type="signal peptide" evidence="1">
    <location>
        <begin position="1"/>
        <end position="23"/>
    </location>
</feature>
<dbReference type="AlphaFoldDB" id="A0A2A8CVD0"/>
<dbReference type="InterPro" id="IPR027843">
    <property type="entry name" value="DUF4440"/>
</dbReference>
<dbReference type="Pfam" id="PF14534">
    <property type="entry name" value="DUF4440"/>
    <property type="match status" value="1"/>
</dbReference>
<gene>
    <name evidence="3" type="ORF">CRI94_14220</name>
</gene>
<name>A0A2A8CVD0_9BACT</name>
<dbReference type="SUPFAM" id="SSF54427">
    <property type="entry name" value="NTF2-like"/>
    <property type="match status" value="1"/>
</dbReference>
<feature type="chain" id="PRO_5012427839" evidence="1">
    <location>
        <begin position="24"/>
        <end position="160"/>
    </location>
</feature>
<protein>
    <submittedName>
        <fullName evidence="3">DUF4440 domain-containing protein</fullName>
    </submittedName>
</protein>
<proteinExistence type="predicted"/>
<feature type="domain" description="DUF4440" evidence="2">
    <location>
        <begin position="41"/>
        <end position="152"/>
    </location>
</feature>
<evidence type="ECO:0000313" key="3">
    <source>
        <dbReference type="EMBL" id="PEN12665.1"/>
    </source>
</evidence>
<dbReference type="RefSeq" id="WP_098077145.1">
    <property type="nucleotide sequence ID" value="NZ_PDEQ01000007.1"/>
</dbReference>
<evidence type="ECO:0000256" key="1">
    <source>
        <dbReference type="SAM" id="SignalP"/>
    </source>
</evidence>
<dbReference type="OrthoDB" id="1357763at2"/>
<dbReference type="Proteomes" id="UP000220102">
    <property type="component" value="Unassembled WGS sequence"/>
</dbReference>
<dbReference type="InterPro" id="IPR032710">
    <property type="entry name" value="NTF2-like_dom_sf"/>
</dbReference>
<accession>A0A2A8CVD0</accession>
<dbReference type="Gene3D" id="3.10.450.50">
    <property type="match status" value="1"/>
</dbReference>
<evidence type="ECO:0000259" key="2">
    <source>
        <dbReference type="Pfam" id="PF14534"/>
    </source>
</evidence>
<keyword evidence="1" id="KW-0732">Signal</keyword>
<organism evidence="3 4">
    <name type="scientific">Longibacter salinarum</name>
    <dbReference type="NCBI Taxonomy" id="1850348"/>
    <lineage>
        <taxon>Bacteria</taxon>
        <taxon>Pseudomonadati</taxon>
        <taxon>Rhodothermota</taxon>
        <taxon>Rhodothermia</taxon>
        <taxon>Rhodothermales</taxon>
        <taxon>Salisaetaceae</taxon>
        <taxon>Longibacter</taxon>
    </lineage>
</organism>
<dbReference type="EMBL" id="PDEQ01000007">
    <property type="protein sequence ID" value="PEN12665.1"/>
    <property type="molecule type" value="Genomic_DNA"/>
</dbReference>
<sequence>MSHRHLLLLLMFAVSAFTSTGHAFGQSGPPLPPSDELHREIAAMDSVMFSTFNRGDLNQLKTLFTRDLEFYHDKSGLTSYDENMAAFEELFSRGNGLTRELVPGSLEVYPIPGYGAIEVGKHTFCHDTAKGEDCGTFPFVQVWRKVGDTWKVSRVISYGH</sequence>